<dbReference type="PIRSF" id="PIRSF001112">
    <property type="entry name" value="Epoxide_hydrolase"/>
    <property type="match status" value="1"/>
</dbReference>
<keyword evidence="2" id="KW-0058">Aromatic hydrocarbons catabolism</keyword>
<feature type="active site" description="Proton acceptor" evidence="4">
    <location>
        <position position="368"/>
    </location>
</feature>
<dbReference type="AlphaFoldDB" id="A0AB39R8T1"/>
<dbReference type="GO" id="GO:0004301">
    <property type="term" value="F:epoxide hydrolase activity"/>
    <property type="evidence" value="ECO:0007669"/>
    <property type="project" value="TreeGrafter"/>
</dbReference>
<feature type="active site" description="Proton donor" evidence="4">
    <location>
        <position position="317"/>
    </location>
</feature>
<dbReference type="InterPro" id="IPR000639">
    <property type="entry name" value="Epox_hydrolase-like"/>
</dbReference>
<protein>
    <submittedName>
        <fullName evidence="6">Epoxide hydrolase family protein</fullName>
        <ecNumber evidence="6">3.-.-.-</ecNumber>
    </submittedName>
</protein>
<dbReference type="InterPro" id="IPR016292">
    <property type="entry name" value="Epoxide_hydrolase"/>
</dbReference>
<comment type="similarity">
    <text evidence="1">Belongs to the peptidase S33 family.</text>
</comment>
<dbReference type="Gene3D" id="3.40.50.1820">
    <property type="entry name" value="alpha/beta hydrolase"/>
    <property type="match status" value="1"/>
</dbReference>
<dbReference type="EMBL" id="CP163443">
    <property type="protein sequence ID" value="XDQ52245.1"/>
    <property type="molecule type" value="Genomic_DNA"/>
</dbReference>
<accession>A0AB39R8T1</accession>
<name>A0AB39R8T1_9ACTN</name>
<proteinExistence type="inferred from homology"/>
<evidence type="ECO:0000256" key="3">
    <source>
        <dbReference type="ARBA" id="ARBA00022801"/>
    </source>
</evidence>
<dbReference type="InterPro" id="IPR010497">
    <property type="entry name" value="Epoxide_hydro_N"/>
</dbReference>
<dbReference type="PRINTS" id="PR00412">
    <property type="entry name" value="EPOXHYDRLASE"/>
</dbReference>
<dbReference type="InterPro" id="IPR029058">
    <property type="entry name" value="AB_hydrolase_fold"/>
</dbReference>
<reference evidence="6" key="1">
    <citation type="submission" date="2024-07" db="EMBL/GenBank/DDBJ databases">
        <authorList>
            <person name="Yu S.T."/>
        </authorList>
    </citation>
    <scope>NUCLEOTIDE SEQUENCE</scope>
    <source>
        <strain evidence="6">R41</strain>
    </source>
</reference>
<dbReference type="GO" id="GO:0097176">
    <property type="term" value="P:epoxide metabolic process"/>
    <property type="evidence" value="ECO:0007669"/>
    <property type="project" value="TreeGrafter"/>
</dbReference>
<dbReference type="RefSeq" id="WP_369245537.1">
    <property type="nucleotide sequence ID" value="NZ_CP163443.1"/>
</dbReference>
<keyword evidence="3 6" id="KW-0378">Hydrolase</keyword>
<dbReference type="SUPFAM" id="SSF53474">
    <property type="entry name" value="alpha/beta-Hydrolases"/>
    <property type="match status" value="1"/>
</dbReference>
<evidence type="ECO:0000313" key="6">
    <source>
        <dbReference type="EMBL" id="XDQ52245.1"/>
    </source>
</evidence>
<dbReference type="PANTHER" id="PTHR21661:SF35">
    <property type="entry name" value="EPOXIDE HYDROLASE"/>
    <property type="match status" value="1"/>
</dbReference>
<gene>
    <name evidence="6" type="ORF">AB5J53_11525</name>
</gene>
<evidence type="ECO:0000256" key="4">
    <source>
        <dbReference type="PIRSR" id="PIRSR001112-1"/>
    </source>
</evidence>
<sequence>MADNADTTVHPFRIEIPQAQLDDLHTRLDLTRWPDELPDAGWEYGASLPYLRELAAYWRNAYDWRKHEAALNEFPQYVTEIDGARVHFLHVRSPEPDAVPLLLTHGWPGSIVEFLGLIGPLSDPRAHGGDPATAFHLVIPSIPGFGFSGPTRERGWNVSRTARAWAELMRRLGYERYGAQGGDLGALISPQLGRIAPESVIGVHVNAASVGFIPLGPVPDDVRAELTEKERRRLASIATFTTDGFGYNAIQSTRPQTLSYGLTDSPVGQLAWIFEKFKEWTHSSAELPEDAVDRDVLLTNVMLYWLTGTAGSAARMYYENSHSGDWFPVSRSDVPTAVANFDEDVAIRRWAEQTNTVVRWTEFERGGHFAALEQPELLTGDIREFFSTLR</sequence>
<feature type="domain" description="Epoxide hydrolase N-terminal" evidence="5">
    <location>
        <begin position="9"/>
        <end position="114"/>
    </location>
</feature>
<evidence type="ECO:0000256" key="1">
    <source>
        <dbReference type="ARBA" id="ARBA00010088"/>
    </source>
</evidence>
<dbReference type="Pfam" id="PF06441">
    <property type="entry name" value="EHN"/>
    <property type="match status" value="1"/>
</dbReference>
<feature type="active site" description="Nucleophile" evidence="4">
    <location>
        <position position="183"/>
    </location>
</feature>
<evidence type="ECO:0000256" key="2">
    <source>
        <dbReference type="ARBA" id="ARBA00022797"/>
    </source>
</evidence>
<evidence type="ECO:0000259" key="5">
    <source>
        <dbReference type="Pfam" id="PF06441"/>
    </source>
</evidence>
<organism evidence="6">
    <name type="scientific">Streptomyces sp. R41</name>
    <dbReference type="NCBI Taxonomy" id="3238632"/>
    <lineage>
        <taxon>Bacteria</taxon>
        <taxon>Bacillati</taxon>
        <taxon>Actinomycetota</taxon>
        <taxon>Actinomycetes</taxon>
        <taxon>Kitasatosporales</taxon>
        <taxon>Streptomycetaceae</taxon>
        <taxon>Streptomyces</taxon>
    </lineage>
</organism>
<dbReference type="EC" id="3.-.-.-" evidence="6"/>
<dbReference type="PANTHER" id="PTHR21661">
    <property type="entry name" value="EPOXIDE HYDROLASE 1-RELATED"/>
    <property type="match status" value="1"/>
</dbReference>